<gene>
    <name evidence="1" type="ORF">HPB50_009515</name>
</gene>
<sequence>MAPFQGVGFNHLVPCTASEGETCQIVTKLVTWNRLLRGSPFEIQEDPETYNQLCVRDLMRTVRAVTADSREPPQFSALLAWLLTTHRCIGRVKFPLAFDESTSHTLLHAVCQNKWIKTLSMFSVERSAARSVYSSIPHLTNIQTLHISTFGSSMDGFVAPLGALLQASSCLKSLHLCGAFNDAKLINRLFTALVARPVLTDLEFRDTSDHGDAYPQALRKYLSSTTALKVLDVHMRTERMLMALLEGVLESKSIHKFSLDFLRADEKCVAMVSRILKENRVIRTLTILSSHWMTPEVQPHYDSWVLSLLHNDILEEVRLPWGIVRPTIWSILFRALPSKEKLKSVHIDWPSNYSQLRWVCAELKDSGSEDKVSIRTLGFMGYTEVLHCKAFSFAMLSERGNYDLKVAALLQLPTCQHLKSLVLGLDGDYMRLSLALAEFLASTTTLERLYVHVVGDFQVGSQNTWWNAVIASLSRNRSLRDFSFPTSGMSVQDIKAMADAIQQNTSIRQLRLGRSTKVAASTFFRHLSERIEKNYRLTVVEHGGQVNVDAVDHWNAVKETAWRNSGIVARAARIRRASHFDRYVTGALERAVRHPALFDEVARSAKVDKQVLRVLVRDRLRRTQSMDGFMRVVRVVKERVVCHPAEDGRMQLDDLNEDCWNLVRRYLMTDDVCNGASNVQNV</sequence>
<dbReference type="EMBL" id="CM023489">
    <property type="protein sequence ID" value="KAH6922103.1"/>
    <property type="molecule type" value="Genomic_DNA"/>
</dbReference>
<keyword evidence="2" id="KW-1185">Reference proteome</keyword>
<evidence type="ECO:0000313" key="2">
    <source>
        <dbReference type="Proteomes" id="UP000821845"/>
    </source>
</evidence>
<reference evidence="1" key="1">
    <citation type="submission" date="2020-05" db="EMBL/GenBank/DDBJ databases">
        <title>Large-scale comparative analyses of tick genomes elucidate their genetic diversity and vector capacities.</title>
        <authorList>
            <person name="Jia N."/>
            <person name="Wang J."/>
            <person name="Shi W."/>
            <person name="Du L."/>
            <person name="Sun Y."/>
            <person name="Zhan W."/>
            <person name="Jiang J."/>
            <person name="Wang Q."/>
            <person name="Zhang B."/>
            <person name="Ji P."/>
            <person name="Sakyi L.B."/>
            <person name="Cui X."/>
            <person name="Yuan T."/>
            <person name="Jiang B."/>
            <person name="Yang W."/>
            <person name="Lam T.T.-Y."/>
            <person name="Chang Q."/>
            <person name="Ding S."/>
            <person name="Wang X."/>
            <person name="Zhu J."/>
            <person name="Ruan X."/>
            <person name="Zhao L."/>
            <person name="Wei J."/>
            <person name="Que T."/>
            <person name="Du C."/>
            <person name="Cheng J."/>
            <person name="Dai P."/>
            <person name="Han X."/>
            <person name="Huang E."/>
            <person name="Gao Y."/>
            <person name="Liu J."/>
            <person name="Shao H."/>
            <person name="Ye R."/>
            <person name="Li L."/>
            <person name="Wei W."/>
            <person name="Wang X."/>
            <person name="Wang C."/>
            <person name="Yang T."/>
            <person name="Huo Q."/>
            <person name="Li W."/>
            <person name="Guo W."/>
            <person name="Chen H."/>
            <person name="Zhou L."/>
            <person name="Ni X."/>
            <person name="Tian J."/>
            <person name="Zhou Y."/>
            <person name="Sheng Y."/>
            <person name="Liu T."/>
            <person name="Pan Y."/>
            <person name="Xia L."/>
            <person name="Li J."/>
            <person name="Zhao F."/>
            <person name="Cao W."/>
        </authorList>
    </citation>
    <scope>NUCLEOTIDE SEQUENCE</scope>
    <source>
        <strain evidence="1">Hyas-2018</strain>
    </source>
</reference>
<accession>A0ACB7RID9</accession>
<comment type="caution">
    <text evidence="1">The sequence shown here is derived from an EMBL/GenBank/DDBJ whole genome shotgun (WGS) entry which is preliminary data.</text>
</comment>
<organism evidence="1 2">
    <name type="scientific">Hyalomma asiaticum</name>
    <name type="common">Tick</name>
    <dbReference type="NCBI Taxonomy" id="266040"/>
    <lineage>
        <taxon>Eukaryota</taxon>
        <taxon>Metazoa</taxon>
        <taxon>Ecdysozoa</taxon>
        <taxon>Arthropoda</taxon>
        <taxon>Chelicerata</taxon>
        <taxon>Arachnida</taxon>
        <taxon>Acari</taxon>
        <taxon>Parasitiformes</taxon>
        <taxon>Ixodida</taxon>
        <taxon>Ixodoidea</taxon>
        <taxon>Ixodidae</taxon>
        <taxon>Hyalomminae</taxon>
        <taxon>Hyalomma</taxon>
    </lineage>
</organism>
<name>A0ACB7RID9_HYAAI</name>
<dbReference type="Proteomes" id="UP000821845">
    <property type="component" value="Chromosome 9"/>
</dbReference>
<proteinExistence type="predicted"/>
<protein>
    <submittedName>
        <fullName evidence="1">Uncharacterized protein</fullName>
    </submittedName>
</protein>
<evidence type="ECO:0000313" key="1">
    <source>
        <dbReference type="EMBL" id="KAH6922103.1"/>
    </source>
</evidence>